<comment type="similarity">
    <text evidence="7">Belongs to the shikimate dehydrogenase family.</text>
</comment>
<dbReference type="InterPro" id="IPR041121">
    <property type="entry name" value="SDH_C"/>
</dbReference>
<dbReference type="InterPro" id="IPR022893">
    <property type="entry name" value="Shikimate_DH_fam"/>
</dbReference>
<dbReference type="InterPro" id="IPR011342">
    <property type="entry name" value="Shikimate_DH"/>
</dbReference>
<organism evidence="11 12">
    <name type="scientific">Lyngbya confervoides BDU141951</name>
    <dbReference type="NCBI Taxonomy" id="1574623"/>
    <lineage>
        <taxon>Bacteria</taxon>
        <taxon>Bacillati</taxon>
        <taxon>Cyanobacteriota</taxon>
        <taxon>Cyanophyceae</taxon>
        <taxon>Oscillatoriophycideae</taxon>
        <taxon>Oscillatoriales</taxon>
        <taxon>Microcoleaceae</taxon>
        <taxon>Lyngbya</taxon>
    </lineage>
</organism>
<evidence type="ECO:0000313" key="11">
    <source>
        <dbReference type="EMBL" id="MCM1982543.1"/>
    </source>
</evidence>
<proteinExistence type="inferred from homology"/>
<dbReference type="HAMAP" id="MF_00222">
    <property type="entry name" value="Shikimate_DH_AroE"/>
    <property type="match status" value="1"/>
</dbReference>
<feature type="region of interest" description="Disordered" evidence="8">
    <location>
        <begin position="302"/>
        <end position="322"/>
    </location>
</feature>
<gene>
    <name evidence="7" type="primary">aroE</name>
    <name evidence="11" type="ORF">QQ91_0006855</name>
</gene>
<feature type="domain" description="Shikimate dehydrogenase substrate binding N-terminal" evidence="9">
    <location>
        <begin position="18"/>
        <end position="107"/>
    </location>
</feature>
<dbReference type="NCBIfam" id="TIGR00507">
    <property type="entry name" value="aroE"/>
    <property type="match status" value="1"/>
</dbReference>
<comment type="caution">
    <text evidence="11">The sequence shown here is derived from an EMBL/GenBank/DDBJ whole genome shotgun (WGS) entry which is preliminary data.</text>
</comment>
<dbReference type="GO" id="GO:0009073">
    <property type="term" value="P:aromatic amino acid family biosynthetic process"/>
    <property type="evidence" value="ECO:0007669"/>
    <property type="project" value="UniProtKB-KW"/>
</dbReference>
<keyword evidence="12" id="KW-1185">Reference proteome</keyword>
<evidence type="ECO:0000256" key="5">
    <source>
        <dbReference type="ARBA" id="ARBA00023002"/>
    </source>
</evidence>
<keyword evidence="5 7" id="KW-0560">Oxidoreductase</keyword>
<dbReference type="Pfam" id="PF18317">
    <property type="entry name" value="SDH_C"/>
    <property type="match status" value="1"/>
</dbReference>
<feature type="binding site" evidence="7">
    <location>
        <position position="105"/>
    </location>
    <ligand>
        <name>shikimate</name>
        <dbReference type="ChEBI" id="CHEBI:36208"/>
    </ligand>
</feature>
<name>A0ABD4T287_9CYAN</name>
<dbReference type="InterPro" id="IPR046346">
    <property type="entry name" value="Aminoacid_DH-like_N_sf"/>
</dbReference>
<comment type="caution">
    <text evidence="7">Lacks conserved residue(s) required for the propagation of feature annotation.</text>
</comment>
<dbReference type="Gene3D" id="3.40.50.10860">
    <property type="entry name" value="Leucine Dehydrogenase, chain A, domain 1"/>
    <property type="match status" value="1"/>
</dbReference>
<feature type="binding site" evidence="7">
    <location>
        <position position="270"/>
    </location>
    <ligand>
        <name>shikimate</name>
        <dbReference type="ChEBI" id="CHEBI:36208"/>
    </ligand>
</feature>
<feature type="binding site" evidence="7">
    <location>
        <position position="263"/>
    </location>
    <ligand>
        <name>NADP(+)</name>
        <dbReference type="ChEBI" id="CHEBI:58349"/>
    </ligand>
</feature>
<reference evidence="11 12" key="1">
    <citation type="journal article" date="2015" name="Genome Announc.">
        <title>Draft Genome Sequence of Filamentous Marine Cyanobacterium Lyngbya confervoides Strain BDU141951.</title>
        <authorList>
            <person name="Chandrababunaidu M.M."/>
            <person name="Sen D."/>
            <person name="Tripathy S."/>
        </authorList>
    </citation>
    <scope>NUCLEOTIDE SEQUENCE [LARGE SCALE GENOMIC DNA]</scope>
    <source>
        <strain evidence="11 12">BDU141951</strain>
    </source>
</reference>
<evidence type="ECO:0000256" key="2">
    <source>
        <dbReference type="ARBA" id="ARBA00012962"/>
    </source>
</evidence>
<comment type="pathway">
    <text evidence="1 7">Metabolic intermediate biosynthesis; chorismate biosynthesis; chorismate from D-erythrose 4-phosphate and phosphoenolpyruvate: step 4/7.</text>
</comment>
<feature type="binding site" evidence="7">
    <location>
        <begin position="144"/>
        <end position="148"/>
    </location>
    <ligand>
        <name>NADP(+)</name>
        <dbReference type="ChEBI" id="CHEBI:58349"/>
    </ligand>
</feature>
<dbReference type="EMBL" id="JTHE03000042">
    <property type="protein sequence ID" value="MCM1982543.1"/>
    <property type="molecule type" value="Genomic_DNA"/>
</dbReference>
<dbReference type="InterPro" id="IPR013708">
    <property type="entry name" value="Shikimate_DH-bd_N"/>
</dbReference>
<dbReference type="GO" id="GO:0004764">
    <property type="term" value="F:shikimate 3-dehydrogenase (NADP+) activity"/>
    <property type="evidence" value="ECO:0007669"/>
    <property type="project" value="UniProtKB-UniRule"/>
</dbReference>
<dbReference type="NCBIfam" id="NF001314">
    <property type="entry name" value="PRK00258.2-2"/>
    <property type="match status" value="1"/>
</dbReference>
<keyword evidence="3 7" id="KW-0028">Amino-acid biosynthesis</keyword>
<feature type="binding site" evidence="7">
    <location>
        <position position="80"/>
    </location>
    <ligand>
        <name>shikimate</name>
        <dbReference type="ChEBI" id="CHEBI:36208"/>
    </ligand>
</feature>
<evidence type="ECO:0000256" key="7">
    <source>
        <dbReference type="HAMAP-Rule" id="MF_00222"/>
    </source>
</evidence>
<keyword evidence="6 7" id="KW-0057">Aromatic amino acid biosynthesis</keyword>
<keyword evidence="4 7" id="KW-0521">NADP</keyword>
<feature type="active site" description="Proton acceptor" evidence="7">
    <location>
        <position position="84"/>
    </location>
</feature>
<feature type="binding site" evidence="7">
    <location>
        <begin position="26"/>
        <end position="28"/>
    </location>
    <ligand>
        <name>shikimate</name>
        <dbReference type="ChEBI" id="CHEBI:36208"/>
    </ligand>
</feature>
<evidence type="ECO:0000259" key="10">
    <source>
        <dbReference type="Pfam" id="PF18317"/>
    </source>
</evidence>
<evidence type="ECO:0000256" key="8">
    <source>
        <dbReference type="SAM" id="MobiDB-lite"/>
    </source>
</evidence>
<comment type="subunit">
    <text evidence="7">Homodimer.</text>
</comment>
<evidence type="ECO:0000256" key="1">
    <source>
        <dbReference type="ARBA" id="ARBA00004871"/>
    </source>
</evidence>
<dbReference type="SUPFAM" id="SSF51735">
    <property type="entry name" value="NAD(P)-binding Rossmann-fold domains"/>
    <property type="match status" value="1"/>
</dbReference>
<dbReference type="CDD" id="cd01065">
    <property type="entry name" value="NAD_bind_Shikimate_DH"/>
    <property type="match status" value="1"/>
</dbReference>
<dbReference type="SUPFAM" id="SSF53223">
    <property type="entry name" value="Aminoacid dehydrogenase-like, N-terminal domain"/>
    <property type="match status" value="1"/>
</dbReference>
<accession>A0ABD4T287</accession>
<dbReference type="Pfam" id="PF08501">
    <property type="entry name" value="Shikimate_dh_N"/>
    <property type="match status" value="1"/>
</dbReference>
<dbReference type="PANTHER" id="PTHR21089:SF1">
    <property type="entry name" value="BIFUNCTIONAL 3-DEHYDROQUINATE DEHYDRATASE_SHIKIMATE DEHYDROGENASE, CHLOROPLASTIC"/>
    <property type="match status" value="1"/>
</dbReference>
<evidence type="ECO:0000313" key="12">
    <source>
        <dbReference type="Proteomes" id="UP000031561"/>
    </source>
</evidence>
<comment type="catalytic activity">
    <reaction evidence="7">
        <text>shikimate + NADP(+) = 3-dehydroshikimate + NADPH + H(+)</text>
        <dbReference type="Rhea" id="RHEA:17737"/>
        <dbReference type="ChEBI" id="CHEBI:15378"/>
        <dbReference type="ChEBI" id="CHEBI:16630"/>
        <dbReference type="ChEBI" id="CHEBI:36208"/>
        <dbReference type="ChEBI" id="CHEBI:57783"/>
        <dbReference type="ChEBI" id="CHEBI:58349"/>
        <dbReference type="EC" id="1.1.1.25"/>
    </reaction>
</comment>
<dbReference type="RefSeq" id="WP_166281382.1">
    <property type="nucleotide sequence ID" value="NZ_JTHE03000042.1"/>
</dbReference>
<evidence type="ECO:0000259" key="9">
    <source>
        <dbReference type="Pfam" id="PF08501"/>
    </source>
</evidence>
<comment type="function">
    <text evidence="7">Involved in the biosynthesis of the chorismate, which leads to the biosynthesis of aromatic amino acids. Catalyzes the reversible NADPH linked reduction of 3-dehydroshikimate (DHSA) to yield shikimate (SA).</text>
</comment>
<evidence type="ECO:0000256" key="6">
    <source>
        <dbReference type="ARBA" id="ARBA00023141"/>
    </source>
</evidence>
<feature type="binding site" evidence="7">
    <location>
        <position position="120"/>
    </location>
    <ligand>
        <name>shikimate</name>
        <dbReference type="ChEBI" id="CHEBI:36208"/>
    </ligand>
</feature>
<dbReference type="EC" id="1.1.1.25" evidence="2 7"/>
<dbReference type="AlphaFoldDB" id="A0ABD4T287"/>
<protein>
    <recommendedName>
        <fullName evidence="2 7">Shikimate dehydrogenase (NADP(+))</fullName>
        <shortName evidence="7">SDH</shortName>
        <ecNumber evidence="2 7">1.1.1.25</ecNumber>
    </recommendedName>
</protein>
<dbReference type="GO" id="GO:0008652">
    <property type="term" value="P:amino acid biosynthetic process"/>
    <property type="evidence" value="ECO:0007669"/>
    <property type="project" value="UniProtKB-KW"/>
</dbReference>
<sequence length="322" mass="34182">MSTTGLLPILGSTQLLGVIGDPVEHSLSPVMHNAAIQALATQQGRQGVSHVYVPLPIANPDLGTALAGLQAMGCQGFNVTIPHKQAIVPFLESITPIAARIGAVNTVWRTATGWAGTNTDMQGFMAPLQHLQAHWPDGTAVILGNGGAARAIIAGCETLQFQHIQIVGRDDQRLAQLLQDFTPSPAQITLHTWDEITDLLPHTDLLVNTTPIGMAPAVDRMPLTGEAMAQLPNHALVYDLIYTPQPTQLLKEAIAQGYQAIDGLEMLVQQGAAALEIWLGSPPEVDVMRRAAAEILNSRAGEKQGFQGVGPGTLARQRSAPD</sequence>
<feature type="domain" description="SDH C-terminal" evidence="10">
    <location>
        <begin position="263"/>
        <end position="292"/>
    </location>
</feature>
<feature type="binding site" evidence="7">
    <location>
        <position position="240"/>
    </location>
    <ligand>
        <name>NADP(+)</name>
        <dbReference type="ChEBI" id="CHEBI:58349"/>
    </ligand>
</feature>
<evidence type="ECO:0000256" key="4">
    <source>
        <dbReference type="ARBA" id="ARBA00022857"/>
    </source>
</evidence>
<dbReference type="Proteomes" id="UP000031561">
    <property type="component" value="Unassembled WGS sequence"/>
</dbReference>
<dbReference type="GO" id="GO:0009423">
    <property type="term" value="P:chorismate biosynthetic process"/>
    <property type="evidence" value="ECO:0007669"/>
    <property type="project" value="UniProtKB-UniRule"/>
</dbReference>
<dbReference type="PANTHER" id="PTHR21089">
    <property type="entry name" value="SHIKIMATE DEHYDROGENASE"/>
    <property type="match status" value="1"/>
</dbReference>
<dbReference type="Gene3D" id="3.40.50.720">
    <property type="entry name" value="NAD(P)-binding Rossmann-like Domain"/>
    <property type="match status" value="1"/>
</dbReference>
<dbReference type="InterPro" id="IPR036291">
    <property type="entry name" value="NAD(P)-bd_dom_sf"/>
</dbReference>
<feature type="binding site" evidence="7">
    <location>
        <position position="242"/>
    </location>
    <ligand>
        <name>shikimate</name>
        <dbReference type="ChEBI" id="CHEBI:36208"/>
    </ligand>
</feature>
<evidence type="ECO:0000256" key="3">
    <source>
        <dbReference type="ARBA" id="ARBA00022605"/>
    </source>
</evidence>